<comment type="caution">
    <text evidence="2">The sequence shown here is derived from an EMBL/GenBank/DDBJ whole genome shotgun (WGS) entry which is preliminary data.</text>
</comment>
<accession>A0ABR1VWU8</accession>
<dbReference type="Proteomes" id="UP001433268">
    <property type="component" value="Unassembled WGS sequence"/>
</dbReference>
<dbReference type="EMBL" id="JAQQWN010000007">
    <property type="protein sequence ID" value="KAK8075730.1"/>
    <property type="molecule type" value="Genomic_DNA"/>
</dbReference>
<dbReference type="GeneID" id="92047768"/>
<dbReference type="SUPFAM" id="SSF56112">
    <property type="entry name" value="Protein kinase-like (PK-like)"/>
    <property type="match status" value="1"/>
</dbReference>
<evidence type="ECO:0008006" key="4">
    <source>
        <dbReference type="Google" id="ProtNLM"/>
    </source>
</evidence>
<name>A0ABR1VWU8_9PEZI</name>
<gene>
    <name evidence="2" type="ORF">PG997_010393</name>
</gene>
<protein>
    <recommendedName>
        <fullName evidence="4">Protein kinase domain-containing protein</fullName>
    </recommendedName>
</protein>
<dbReference type="Gene3D" id="1.10.510.10">
    <property type="entry name" value="Transferase(Phosphotransferase) domain 1"/>
    <property type="match status" value="1"/>
</dbReference>
<dbReference type="RefSeq" id="XP_066666670.1">
    <property type="nucleotide sequence ID" value="XM_066814708.1"/>
</dbReference>
<proteinExistence type="predicted"/>
<feature type="compositionally biased region" description="Gly residues" evidence="1">
    <location>
        <begin position="332"/>
        <end position="341"/>
    </location>
</feature>
<evidence type="ECO:0000256" key="1">
    <source>
        <dbReference type="SAM" id="MobiDB-lite"/>
    </source>
</evidence>
<sequence length="361" mass="40394">MAEEDDKKQQIERTRTRLRGYLEPDNKFKLERHIGSGAEAHAWLVQRQGPNDGDLGTKYVIKTPSFIERPDRAERFQSSEGTTVFDKERKLLNRLTERHAVIRACVAMAYVPAGPPMDRYSRNEEPCELTPDSYGYTHNDMYTANIMIGAMLGDPDDLEHLICPVFKFIDVGNHTRYPGGEGAGVQRNLFSVGACMAEVVMLQSELTIDIGEGRANEDAMDYEIKDGGPVFGTYAHQLLPSDDTDYELPRPELDPDLRRLICRCAALDPDDRPSLTNELLPTVKRAIRERDVAYYARTSYCDETQETDEAILKFLQEVLGAAPPPPPPPAGSGSGAEGGEGPESFRTRPRPPRDPRELSPR</sequence>
<dbReference type="InterPro" id="IPR011009">
    <property type="entry name" value="Kinase-like_dom_sf"/>
</dbReference>
<evidence type="ECO:0000313" key="2">
    <source>
        <dbReference type="EMBL" id="KAK8075730.1"/>
    </source>
</evidence>
<keyword evidence="3" id="KW-1185">Reference proteome</keyword>
<feature type="compositionally biased region" description="Basic and acidic residues" evidence="1">
    <location>
        <begin position="343"/>
        <end position="361"/>
    </location>
</feature>
<reference evidence="2 3" key="1">
    <citation type="submission" date="2023-01" db="EMBL/GenBank/DDBJ databases">
        <title>Analysis of 21 Apiospora genomes using comparative genomics revels a genus with tremendous synthesis potential of carbohydrate active enzymes and secondary metabolites.</title>
        <authorList>
            <person name="Sorensen T."/>
        </authorList>
    </citation>
    <scope>NUCLEOTIDE SEQUENCE [LARGE SCALE GENOMIC DNA]</scope>
    <source>
        <strain evidence="2 3">CBS 114990</strain>
    </source>
</reference>
<evidence type="ECO:0000313" key="3">
    <source>
        <dbReference type="Proteomes" id="UP001433268"/>
    </source>
</evidence>
<organism evidence="2 3">
    <name type="scientific">Apiospora hydei</name>
    <dbReference type="NCBI Taxonomy" id="1337664"/>
    <lineage>
        <taxon>Eukaryota</taxon>
        <taxon>Fungi</taxon>
        <taxon>Dikarya</taxon>
        <taxon>Ascomycota</taxon>
        <taxon>Pezizomycotina</taxon>
        <taxon>Sordariomycetes</taxon>
        <taxon>Xylariomycetidae</taxon>
        <taxon>Amphisphaeriales</taxon>
        <taxon>Apiosporaceae</taxon>
        <taxon>Apiospora</taxon>
    </lineage>
</organism>
<feature type="region of interest" description="Disordered" evidence="1">
    <location>
        <begin position="317"/>
        <end position="361"/>
    </location>
</feature>